<dbReference type="SUPFAM" id="SSF53850">
    <property type="entry name" value="Periplasmic binding protein-like II"/>
    <property type="match status" value="1"/>
</dbReference>
<dbReference type="EMBL" id="BAGZ01000005">
    <property type="protein sequence ID" value="GAB77710.1"/>
    <property type="molecule type" value="Genomic_DNA"/>
</dbReference>
<dbReference type="GO" id="GO:0042597">
    <property type="term" value="C:periplasmic space"/>
    <property type="evidence" value="ECO:0007669"/>
    <property type="project" value="UniProtKB-ARBA"/>
</dbReference>
<reference evidence="3 4" key="1">
    <citation type="submission" date="2012-08" db="EMBL/GenBank/DDBJ databases">
        <title>Whole genome shotgun sequence of Austwickia chelonae NBRC 105200.</title>
        <authorList>
            <person name="Yoshida I."/>
            <person name="Hosoyama A."/>
            <person name="Tsuchikane K."/>
            <person name="Katsumata H."/>
            <person name="Ando Y."/>
            <person name="Ohji S."/>
            <person name="Hamada M."/>
            <person name="Tamura T."/>
            <person name="Yamazoe A."/>
            <person name="Yamazaki S."/>
            <person name="Fujita N."/>
        </authorList>
    </citation>
    <scope>NUCLEOTIDE SEQUENCE [LARGE SCALE GENOMIC DNA]</scope>
    <source>
        <strain evidence="3 4">NBRC 105200</strain>
    </source>
</reference>
<evidence type="ECO:0000259" key="2">
    <source>
        <dbReference type="Pfam" id="PF00496"/>
    </source>
</evidence>
<dbReference type="GO" id="GO:0015833">
    <property type="term" value="P:peptide transport"/>
    <property type="evidence" value="ECO:0007669"/>
    <property type="project" value="TreeGrafter"/>
</dbReference>
<dbReference type="Gene3D" id="3.90.76.10">
    <property type="entry name" value="Dipeptide-binding Protein, Domain 1"/>
    <property type="match status" value="1"/>
</dbReference>
<dbReference type="PROSITE" id="PS51257">
    <property type="entry name" value="PROKAR_LIPOPROTEIN"/>
    <property type="match status" value="1"/>
</dbReference>
<gene>
    <name evidence="3" type="ORF">AUCHE_05_06250</name>
</gene>
<dbReference type="GO" id="GO:0043190">
    <property type="term" value="C:ATP-binding cassette (ABC) transporter complex"/>
    <property type="evidence" value="ECO:0007669"/>
    <property type="project" value="InterPro"/>
</dbReference>
<organism evidence="3 4">
    <name type="scientific">Austwickia chelonae NBRC 105200</name>
    <dbReference type="NCBI Taxonomy" id="1184607"/>
    <lineage>
        <taxon>Bacteria</taxon>
        <taxon>Bacillati</taxon>
        <taxon>Actinomycetota</taxon>
        <taxon>Actinomycetes</taxon>
        <taxon>Micrococcales</taxon>
        <taxon>Dermatophilaceae</taxon>
        <taxon>Austwickia</taxon>
    </lineage>
</organism>
<dbReference type="GO" id="GO:1904680">
    <property type="term" value="F:peptide transmembrane transporter activity"/>
    <property type="evidence" value="ECO:0007669"/>
    <property type="project" value="TreeGrafter"/>
</dbReference>
<dbReference type="InterPro" id="IPR000914">
    <property type="entry name" value="SBP_5_dom"/>
</dbReference>
<comment type="caution">
    <text evidence="3">The sequence shown here is derived from an EMBL/GenBank/DDBJ whole genome shotgun (WGS) entry which is preliminary data.</text>
</comment>
<dbReference type="PIRSF" id="PIRSF002741">
    <property type="entry name" value="MppA"/>
    <property type="match status" value="1"/>
</dbReference>
<dbReference type="OrthoDB" id="9046151at2"/>
<dbReference type="eggNOG" id="COG4166">
    <property type="taxonomic scope" value="Bacteria"/>
</dbReference>
<dbReference type="InterPro" id="IPR030678">
    <property type="entry name" value="Peptide/Ni-bd"/>
</dbReference>
<evidence type="ECO:0000313" key="3">
    <source>
        <dbReference type="EMBL" id="GAB77710.1"/>
    </source>
</evidence>
<dbReference type="PANTHER" id="PTHR30290:SF83">
    <property type="entry name" value="ABC TRANSPORTER SUBSTRATE-BINDING PROTEIN"/>
    <property type="match status" value="1"/>
</dbReference>
<feature type="signal peptide" evidence="1">
    <location>
        <begin position="1"/>
        <end position="21"/>
    </location>
</feature>
<dbReference type="Gene3D" id="3.40.190.10">
    <property type="entry name" value="Periplasmic binding protein-like II"/>
    <property type="match status" value="1"/>
</dbReference>
<feature type="domain" description="Solute-binding protein family 5" evidence="2">
    <location>
        <begin position="77"/>
        <end position="457"/>
    </location>
</feature>
<dbReference type="Proteomes" id="UP000008495">
    <property type="component" value="Unassembled WGS sequence"/>
</dbReference>
<proteinExistence type="predicted"/>
<evidence type="ECO:0000313" key="4">
    <source>
        <dbReference type="Proteomes" id="UP000008495"/>
    </source>
</evidence>
<evidence type="ECO:0000256" key="1">
    <source>
        <dbReference type="SAM" id="SignalP"/>
    </source>
</evidence>
<feature type="chain" id="PRO_5038892417" evidence="1">
    <location>
        <begin position="22"/>
        <end position="535"/>
    </location>
</feature>
<keyword evidence="4" id="KW-1185">Reference proteome</keyword>
<name>K6VQR6_9MICO</name>
<sequence>MRGKTRVAVVVCLTAASLVTASCGGSGKSDTQSNSITVKGCNPQNDLIPANTTEACAGEILGLTTARLVHYDADTAKPQNDLAEKISDVGAKVFTITVKKGQKFSDGTEVKAKNFVDAWNYAAFGGNAMGAGSFMAPIEGYDEVSKPESTVKEMKGLKVIDDHTFEVTLSSSTSDFALRLGYTAFAPMPDAFFANPKGDFGKKPIGAGPYKVVQWDANQQVVLEKNKDYAGEFKGQVDKITFRIYQDSGAAYKDVQANNLDVTYNFPADALAGGRYKNDLPGRFSVRDKTSTVQHATFAPAKTDPTVQNPKFKQAISMAINREEIIKAVFNNERKPLNGWVASAAIDGYPTDNCGEYCSYDKDKAKAKLAEAGGFTGILTLGYNADSDHRSWVDAACQSITNTLGIQCQGAPSVDFKTFRNTVKKREMKGMFRAGWQMDYPSPENYLTPLYGTGGSSNDSDYSNPAFDAKLKEALAATSKEEGFKLFVEAEKMLVADMPSIPLWSFTEHAAWSNKIADVKLDIDGKPDYRQIKRK</sequence>
<keyword evidence="1" id="KW-0732">Signal</keyword>
<accession>K6VQR6</accession>
<protein>
    <submittedName>
        <fullName evidence="3">Putative peptide ABC transporter substrate-binding protein</fullName>
    </submittedName>
</protein>
<dbReference type="CDD" id="cd00995">
    <property type="entry name" value="PBP2_NikA_DppA_OppA_like"/>
    <property type="match status" value="1"/>
</dbReference>
<dbReference type="InterPro" id="IPR039424">
    <property type="entry name" value="SBP_5"/>
</dbReference>
<dbReference type="PANTHER" id="PTHR30290">
    <property type="entry name" value="PERIPLASMIC BINDING COMPONENT OF ABC TRANSPORTER"/>
    <property type="match status" value="1"/>
</dbReference>
<dbReference type="AlphaFoldDB" id="K6VQR6"/>
<dbReference type="STRING" id="100225.SAMN05421595_1548"/>
<dbReference type="Gene3D" id="3.10.105.10">
    <property type="entry name" value="Dipeptide-binding Protein, Domain 3"/>
    <property type="match status" value="1"/>
</dbReference>
<dbReference type="Pfam" id="PF00496">
    <property type="entry name" value="SBP_bac_5"/>
    <property type="match status" value="1"/>
</dbReference>
<dbReference type="RefSeq" id="WP_006502462.1">
    <property type="nucleotide sequence ID" value="NZ_BAGZ01000005.1"/>
</dbReference>